<keyword evidence="2" id="KW-1185">Reference proteome</keyword>
<evidence type="ECO:0000313" key="2">
    <source>
        <dbReference type="Proteomes" id="UP001220530"/>
    </source>
</evidence>
<gene>
    <name evidence="1" type="ORF">PSQ19_12055</name>
</gene>
<reference evidence="1 2" key="1">
    <citation type="submission" date="2023-02" db="EMBL/GenBank/DDBJ databases">
        <title>Devosia algicola sp. nov., isolated from the phycosphere of marine algae.</title>
        <authorList>
            <person name="Kim J.M."/>
            <person name="Lee J.K."/>
            <person name="Choi B.J."/>
            <person name="Bayburt H."/>
            <person name="Jeon C.O."/>
        </authorList>
    </citation>
    <scope>NUCLEOTIDE SEQUENCE [LARGE SCALE GENOMIC DNA]</scope>
    <source>
        <strain evidence="1 2">G20-9</strain>
    </source>
</reference>
<proteinExistence type="predicted"/>
<accession>A0ABY7YJN8</accession>
<protein>
    <recommendedName>
        <fullName evidence="3">XRE family transcriptional regulator</fullName>
    </recommendedName>
</protein>
<dbReference type="RefSeq" id="WP_282217934.1">
    <property type="nucleotide sequence ID" value="NZ_CP118246.1"/>
</dbReference>
<dbReference type="EMBL" id="CP118246">
    <property type="protein sequence ID" value="WDR01523.1"/>
    <property type="molecule type" value="Genomic_DNA"/>
</dbReference>
<dbReference type="Proteomes" id="UP001220530">
    <property type="component" value="Chromosome"/>
</dbReference>
<sequence>MSRANSDVARLRRLKRIAARKGVTIMTIQKSTPRTRAHGGYMIRDMQSLTILLGNADYEFSASLDEVDTYLTAEDGDDEG</sequence>
<evidence type="ECO:0000313" key="1">
    <source>
        <dbReference type="EMBL" id="WDR01523.1"/>
    </source>
</evidence>
<name>A0ABY7YJN8_9HYPH</name>
<organism evidence="1 2">
    <name type="scientific">Devosia algicola</name>
    <dbReference type="NCBI Taxonomy" id="3026418"/>
    <lineage>
        <taxon>Bacteria</taxon>
        <taxon>Pseudomonadati</taxon>
        <taxon>Pseudomonadota</taxon>
        <taxon>Alphaproteobacteria</taxon>
        <taxon>Hyphomicrobiales</taxon>
        <taxon>Devosiaceae</taxon>
        <taxon>Devosia</taxon>
    </lineage>
</organism>
<evidence type="ECO:0008006" key="3">
    <source>
        <dbReference type="Google" id="ProtNLM"/>
    </source>
</evidence>